<organism evidence="1 2">
    <name type="scientific">Roseovarius mucosus DSM 17069</name>
    <dbReference type="NCBI Taxonomy" id="1288298"/>
    <lineage>
        <taxon>Bacteria</taxon>
        <taxon>Pseudomonadati</taxon>
        <taxon>Pseudomonadota</taxon>
        <taxon>Alphaproteobacteria</taxon>
        <taxon>Rhodobacterales</taxon>
        <taxon>Roseobacteraceae</taxon>
        <taxon>Roseovarius</taxon>
    </lineage>
</organism>
<gene>
    <name evidence="1" type="ORF">rosmuc_04168</name>
</gene>
<proteinExistence type="predicted"/>
<reference evidence="1 2" key="1">
    <citation type="submission" date="2013-01" db="EMBL/GenBank/DDBJ databases">
        <authorList>
            <person name="Fiebig A."/>
            <person name="Goeker M."/>
            <person name="Klenk H.-P.P."/>
        </authorList>
    </citation>
    <scope>NUCLEOTIDE SEQUENCE [LARGE SCALE GENOMIC DNA]</scope>
    <source>
        <strain evidence="1 2">DSM 17069</strain>
    </source>
</reference>
<comment type="caution">
    <text evidence="1">The sequence shown here is derived from an EMBL/GenBank/DDBJ whole genome shotgun (WGS) entry which is preliminary data.</text>
</comment>
<evidence type="ECO:0000313" key="1">
    <source>
        <dbReference type="EMBL" id="KGM86059.1"/>
    </source>
</evidence>
<dbReference type="AlphaFoldDB" id="A0A0A0HH87"/>
<sequence>MLHDLFQGDGDSSLENPALLDRLVTEKLQAEAERVAVEGWKWIEVALDLPHGLRSGTYDG</sequence>
<evidence type="ECO:0000313" key="2">
    <source>
        <dbReference type="Proteomes" id="UP000030021"/>
    </source>
</evidence>
<dbReference type="PATRIC" id="fig|1288298.3.peg.4165"/>
<protein>
    <submittedName>
        <fullName evidence="1">Uncharacterized protein</fullName>
    </submittedName>
</protein>
<dbReference type="Proteomes" id="UP000030021">
    <property type="component" value="Unassembled WGS sequence"/>
</dbReference>
<name>A0A0A0HH87_9RHOB</name>
<dbReference type="HOGENOM" id="CLU_2938912_0_0_5"/>
<accession>A0A0A0HH87</accession>
<dbReference type="eggNOG" id="COG1475">
    <property type="taxonomic scope" value="Bacteria"/>
</dbReference>
<dbReference type="EMBL" id="AONH01000025">
    <property type="protein sequence ID" value="KGM86059.1"/>
    <property type="molecule type" value="Genomic_DNA"/>
</dbReference>